<dbReference type="HOGENOM" id="CLU_110355_7_1_9"/>
<feature type="domain" description="YCII-related" evidence="2">
    <location>
        <begin position="26"/>
        <end position="106"/>
    </location>
</feature>
<proteinExistence type="inferred from homology"/>
<comment type="similarity">
    <text evidence="1">Belongs to the YciI family.</text>
</comment>
<dbReference type="SUPFAM" id="SSF54909">
    <property type="entry name" value="Dimeric alpha+beta barrel"/>
    <property type="match status" value="1"/>
</dbReference>
<name>K0AWW7_GOTA9</name>
<evidence type="ECO:0000259" key="2">
    <source>
        <dbReference type="Pfam" id="PF03795"/>
    </source>
</evidence>
<dbReference type="eggNOG" id="COG2350">
    <property type="taxonomic scope" value="Bacteria"/>
</dbReference>
<dbReference type="EMBL" id="CP003326">
    <property type="protein sequence ID" value="AFS77729.1"/>
    <property type="molecule type" value="Genomic_DNA"/>
</dbReference>
<dbReference type="InterPro" id="IPR011008">
    <property type="entry name" value="Dimeric_a/b-barrel"/>
</dbReference>
<evidence type="ECO:0000313" key="3">
    <source>
        <dbReference type="EMBL" id="AFS77729.1"/>
    </source>
</evidence>
<dbReference type="Pfam" id="PF03795">
    <property type="entry name" value="YCII"/>
    <property type="match status" value="1"/>
</dbReference>
<dbReference type="STRING" id="1128398.Curi_c06560"/>
<reference evidence="3 4" key="1">
    <citation type="journal article" date="2012" name="PLoS ONE">
        <title>The purine-utilizing bacterium Clostridium acidurici 9a: a genome-guided metabolic reconsideration.</title>
        <authorList>
            <person name="Hartwich K."/>
            <person name="Poehlein A."/>
            <person name="Daniel R."/>
        </authorList>
    </citation>
    <scope>NUCLEOTIDE SEQUENCE [LARGE SCALE GENOMIC DNA]</scope>
    <source>
        <strain evidence="4">ATCC 7906 / DSM 604 / BCRC 14475 / CIP 104303 / KCTC 5404 / NCIMB 10678 / 9a</strain>
    </source>
</reference>
<dbReference type="Gene3D" id="3.30.70.1060">
    <property type="entry name" value="Dimeric alpha+beta barrel"/>
    <property type="match status" value="1"/>
</dbReference>
<evidence type="ECO:0000256" key="1">
    <source>
        <dbReference type="ARBA" id="ARBA00007689"/>
    </source>
</evidence>
<sequence>MQIITIYIRIYADDKKLKGVKAMILYVTILETIDAEKDNEVLEEHIAFLNQKLEEGTLVAKGPFTDHTGGLMIYKANSIDEARKIIETDPAVRDNTRKISLLKEWKSTLEV</sequence>
<dbReference type="AlphaFoldDB" id="K0AWW7"/>
<keyword evidence="4" id="KW-1185">Reference proteome</keyword>
<gene>
    <name evidence="3" type="ordered locus">Curi_c06560</name>
</gene>
<dbReference type="InterPro" id="IPR005545">
    <property type="entry name" value="YCII"/>
</dbReference>
<evidence type="ECO:0000313" key="4">
    <source>
        <dbReference type="Proteomes" id="UP000006094"/>
    </source>
</evidence>
<protein>
    <submittedName>
        <fullName evidence="3">YCII-like domain-containing protein</fullName>
    </submittedName>
</protein>
<organism evidence="3 4">
    <name type="scientific">Gottschalkia acidurici (strain ATCC 7906 / DSM 604 / BCRC 14475 / CIP 104303 / KCTC 5404 / NCIMB 10678 / 9a)</name>
    <name type="common">Clostridium acidurici</name>
    <dbReference type="NCBI Taxonomy" id="1128398"/>
    <lineage>
        <taxon>Bacteria</taxon>
        <taxon>Bacillati</taxon>
        <taxon>Bacillota</taxon>
        <taxon>Tissierellia</taxon>
        <taxon>Tissierellales</taxon>
        <taxon>Gottschalkiaceae</taxon>
        <taxon>Gottschalkia</taxon>
    </lineage>
</organism>
<dbReference type="PANTHER" id="PTHR37828:SF1">
    <property type="entry name" value="YCII-RELATED DOMAIN-CONTAINING PROTEIN"/>
    <property type="match status" value="1"/>
</dbReference>
<dbReference type="Proteomes" id="UP000006094">
    <property type="component" value="Chromosome"/>
</dbReference>
<dbReference type="PANTHER" id="PTHR37828">
    <property type="entry name" value="GSR2449 PROTEIN"/>
    <property type="match status" value="1"/>
</dbReference>
<dbReference type="KEGG" id="cad:Curi_c06560"/>
<accession>K0AWW7</accession>